<feature type="transmembrane region" description="Helical" evidence="8">
    <location>
        <begin position="6"/>
        <end position="27"/>
    </location>
</feature>
<dbReference type="PRINTS" id="PR00344">
    <property type="entry name" value="BCTRLSENSOR"/>
</dbReference>
<dbReference type="SMART" id="SM00387">
    <property type="entry name" value="HATPase_c"/>
    <property type="match status" value="1"/>
</dbReference>
<dbReference type="SUPFAM" id="SSF47384">
    <property type="entry name" value="Homodimeric domain of signal transducing histidine kinase"/>
    <property type="match status" value="1"/>
</dbReference>
<keyword evidence="8" id="KW-1133">Transmembrane helix</keyword>
<dbReference type="SUPFAM" id="SSF55874">
    <property type="entry name" value="ATPase domain of HSP90 chaperone/DNA topoisomerase II/histidine kinase"/>
    <property type="match status" value="1"/>
</dbReference>
<dbReference type="Proteomes" id="UP000033452">
    <property type="component" value="Unassembled WGS sequence"/>
</dbReference>
<dbReference type="PROSITE" id="PS50109">
    <property type="entry name" value="HIS_KIN"/>
    <property type="match status" value="1"/>
</dbReference>
<dbReference type="GO" id="GO:0016020">
    <property type="term" value="C:membrane"/>
    <property type="evidence" value="ECO:0007669"/>
    <property type="project" value="UniProtKB-SubCell"/>
</dbReference>
<feature type="transmembrane region" description="Helical" evidence="8">
    <location>
        <begin position="180"/>
        <end position="198"/>
    </location>
</feature>
<dbReference type="Gene3D" id="6.10.340.10">
    <property type="match status" value="1"/>
</dbReference>
<dbReference type="InterPro" id="IPR003660">
    <property type="entry name" value="HAMP_dom"/>
</dbReference>
<dbReference type="InterPro" id="IPR003661">
    <property type="entry name" value="HisK_dim/P_dom"/>
</dbReference>
<evidence type="ECO:0000259" key="10">
    <source>
        <dbReference type="PROSITE" id="PS50885"/>
    </source>
</evidence>
<comment type="subcellular location">
    <subcellularLocation>
        <location evidence="2">Membrane</location>
    </subcellularLocation>
</comment>
<dbReference type="InterPro" id="IPR004358">
    <property type="entry name" value="Sig_transdc_His_kin-like_C"/>
</dbReference>
<dbReference type="InterPro" id="IPR005467">
    <property type="entry name" value="His_kinase_dom"/>
</dbReference>
<reference evidence="11 12" key="1">
    <citation type="journal article" date="2015" name="BMC Genomics">
        <title>Genome mining reveals unlocked bioactive potential of marine Gram-negative bacteria.</title>
        <authorList>
            <person name="Machado H."/>
            <person name="Sonnenschein E.C."/>
            <person name="Melchiorsen J."/>
            <person name="Gram L."/>
        </authorList>
    </citation>
    <scope>NUCLEOTIDE SEQUENCE [LARGE SCALE GENOMIC DNA]</scope>
    <source>
        <strain evidence="11 12">S2471</strain>
    </source>
</reference>
<dbReference type="SMART" id="SM00388">
    <property type="entry name" value="HisKA"/>
    <property type="match status" value="1"/>
</dbReference>
<keyword evidence="7" id="KW-0902">Two-component regulatory system</keyword>
<evidence type="ECO:0000256" key="5">
    <source>
        <dbReference type="ARBA" id="ARBA00022679"/>
    </source>
</evidence>
<dbReference type="EMBL" id="JXYA01000031">
    <property type="protein sequence ID" value="KJZ07952.1"/>
    <property type="molecule type" value="Genomic_DNA"/>
</dbReference>
<keyword evidence="8" id="KW-0812">Transmembrane</keyword>
<dbReference type="InterPro" id="IPR036890">
    <property type="entry name" value="HATPase_C_sf"/>
</dbReference>
<dbReference type="FunFam" id="1.10.287.130:FF:000001">
    <property type="entry name" value="Two-component sensor histidine kinase"/>
    <property type="match status" value="1"/>
</dbReference>
<evidence type="ECO:0000313" key="12">
    <source>
        <dbReference type="Proteomes" id="UP000033452"/>
    </source>
</evidence>
<dbReference type="PANTHER" id="PTHR43711:SF26">
    <property type="entry name" value="SENSOR HISTIDINE KINASE RCSC"/>
    <property type="match status" value="1"/>
</dbReference>
<evidence type="ECO:0000256" key="3">
    <source>
        <dbReference type="ARBA" id="ARBA00012438"/>
    </source>
</evidence>
<proteinExistence type="predicted"/>
<feature type="domain" description="HAMP" evidence="10">
    <location>
        <begin position="199"/>
        <end position="256"/>
    </location>
</feature>
<evidence type="ECO:0000256" key="4">
    <source>
        <dbReference type="ARBA" id="ARBA00022553"/>
    </source>
</evidence>
<feature type="domain" description="Histidine kinase" evidence="9">
    <location>
        <begin position="271"/>
        <end position="488"/>
    </location>
</feature>
<keyword evidence="5" id="KW-0808">Transferase</keyword>
<keyword evidence="8" id="KW-0472">Membrane</keyword>
<gene>
    <name evidence="11" type="ORF">TW77_13920</name>
</gene>
<evidence type="ECO:0000256" key="2">
    <source>
        <dbReference type="ARBA" id="ARBA00004370"/>
    </source>
</evidence>
<dbReference type="InterPro" id="IPR036097">
    <property type="entry name" value="HisK_dim/P_sf"/>
</dbReference>
<evidence type="ECO:0000256" key="8">
    <source>
        <dbReference type="SAM" id="Phobius"/>
    </source>
</evidence>
<dbReference type="EC" id="2.7.13.3" evidence="3"/>
<dbReference type="PANTHER" id="PTHR43711">
    <property type="entry name" value="TWO-COMPONENT HISTIDINE KINASE"/>
    <property type="match status" value="1"/>
</dbReference>
<evidence type="ECO:0000256" key="1">
    <source>
        <dbReference type="ARBA" id="ARBA00000085"/>
    </source>
</evidence>
<dbReference type="Gene3D" id="3.30.565.10">
    <property type="entry name" value="Histidine kinase-like ATPase, C-terminal domain"/>
    <property type="match status" value="1"/>
</dbReference>
<comment type="caution">
    <text evidence="11">The sequence shown here is derived from an EMBL/GenBank/DDBJ whole genome shotgun (WGS) entry which is preliminary data.</text>
</comment>
<accession>A0A0F4QMU1</accession>
<dbReference type="InterPro" id="IPR050736">
    <property type="entry name" value="Sensor_HK_Regulatory"/>
</dbReference>
<dbReference type="PROSITE" id="PS50885">
    <property type="entry name" value="HAMP"/>
    <property type="match status" value="1"/>
</dbReference>
<name>A0A0F4QMU1_9GAMM</name>
<organism evidence="11 12">
    <name type="scientific">Pseudoalteromonas rubra</name>
    <dbReference type="NCBI Taxonomy" id="43658"/>
    <lineage>
        <taxon>Bacteria</taxon>
        <taxon>Pseudomonadati</taxon>
        <taxon>Pseudomonadota</taxon>
        <taxon>Gammaproteobacteria</taxon>
        <taxon>Alteromonadales</taxon>
        <taxon>Pseudoalteromonadaceae</taxon>
        <taxon>Pseudoalteromonas</taxon>
    </lineage>
</organism>
<sequence>MTLSLYHRLALTITAMFMLIVSVFVWWTQNLSSVSRAQAEQQLHIGLAAHLAQDNPLLQQGVYDYEALENLFHTLMVLGPAFEFYFVDPGGKLLTYSAKPGAVKRASIDLSPLVQLIKTPTRLPVYGDDPRSPDGKKIFSVAPVYNEQKLQGYLYVIIGSSIYDSIVAQLNSSDQLVKQAVWLGVFLLLLFITLLLLFRFMTQPLKRLTQYIRSTEQHKFDIQQVPLLSWQQHNNEIHRLGNGINAMLQTINQQMSQLTAVDEQRRQLLAHLSHDLRTPLASLQGYLELVERQCDTSGDMQRYMDIALKNCTQLKNLIDQIFELAHLESGQTQVHFETFNMGELIYDVLAKFALRAQQAEIALQVTPTECDFVVYSDIAKLERVLSNLLENALRHTPAGGSITIVVTPKAGSFDIAVQDTGVGISQKELPYIFEARYQASNSKGCKKTHAGLGLAITARLLQLLKSDIKVNSRLGEGSEFVFAVRGAE</sequence>
<dbReference type="AlphaFoldDB" id="A0A0F4QMU1"/>
<evidence type="ECO:0000313" key="11">
    <source>
        <dbReference type="EMBL" id="KJZ07952.1"/>
    </source>
</evidence>
<keyword evidence="6 11" id="KW-0418">Kinase</keyword>
<dbReference type="CDD" id="cd00082">
    <property type="entry name" value="HisKA"/>
    <property type="match status" value="1"/>
</dbReference>
<evidence type="ECO:0000259" key="9">
    <source>
        <dbReference type="PROSITE" id="PS50109"/>
    </source>
</evidence>
<keyword evidence="4" id="KW-0597">Phosphoprotein</keyword>
<evidence type="ECO:0000256" key="6">
    <source>
        <dbReference type="ARBA" id="ARBA00022777"/>
    </source>
</evidence>
<evidence type="ECO:0000256" key="7">
    <source>
        <dbReference type="ARBA" id="ARBA00023012"/>
    </source>
</evidence>
<comment type="catalytic activity">
    <reaction evidence="1">
        <text>ATP + protein L-histidine = ADP + protein N-phospho-L-histidine.</text>
        <dbReference type="EC" id="2.7.13.3"/>
    </reaction>
</comment>
<dbReference type="GO" id="GO:0000155">
    <property type="term" value="F:phosphorelay sensor kinase activity"/>
    <property type="evidence" value="ECO:0007669"/>
    <property type="project" value="InterPro"/>
</dbReference>
<keyword evidence="12" id="KW-1185">Reference proteome</keyword>
<dbReference type="Pfam" id="PF00512">
    <property type="entry name" value="HisKA"/>
    <property type="match status" value="1"/>
</dbReference>
<protein>
    <recommendedName>
        <fullName evidence="3">histidine kinase</fullName>
        <ecNumber evidence="3">2.7.13.3</ecNumber>
    </recommendedName>
</protein>
<dbReference type="OrthoDB" id="9804645at2"/>
<dbReference type="PATRIC" id="fig|43658.5.peg.2941"/>
<dbReference type="RefSeq" id="WP_046005588.1">
    <property type="nucleotide sequence ID" value="NZ_JXYA01000031.1"/>
</dbReference>
<dbReference type="Pfam" id="PF02518">
    <property type="entry name" value="HATPase_c"/>
    <property type="match status" value="1"/>
</dbReference>
<dbReference type="Gene3D" id="1.10.287.130">
    <property type="match status" value="1"/>
</dbReference>
<dbReference type="InterPro" id="IPR003594">
    <property type="entry name" value="HATPase_dom"/>
</dbReference>